<accession>D4LDH1</accession>
<dbReference type="InterPro" id="IPR001932">
    <property type="entry name" value="PPM-type_phosphatase-like_dom"/>
</dbReference>
<dbReference type="KEGG" id="rch:RUM_15770"/>
<organism evidence="2 3">
    <name type="scientific">Ruminococcus champanellensis (strain DSM 18848 / JCM 17042 / KCTC 15320 / 18P13)</name>
    <dbReference type="NCBI Taxonomy" id="213810"/>
    <lineage>
        <taxon>Bacteria</taxon>
        <taxon>Bacillati</taxon>
        <taxon>Bacillota</taxon>
        <taxon>Clostridia</taxon>
        <taxon>Eubacteriales</taxon>
        <taxon>Oscillospiraceae</taxon>
        <taxon>Ruminococcus</taxon>
    </lineage>
</organism>
<dbReference type="SUPFAM" id="SSF81606">
    <property type="entry name" value="PP2C-like"/>
    <property type="match status" value="1"/>
</dbReference>
<reference evidence="2" key="1">
    <citation type="submission" date="2010-03" db="EMBL/GenBank/DDBJ databases">
        <title>The genome sequence of Ruminococcus sp. 18P13.</title>
        <authorList>
            <consortium name="metaHIT consortium -- http://www.metahit.eu/"/>
            <person name="Pajon A."/>
            <person name="Turner K."/>
            <person name="Parkhill J."/>
            <person name="Bernalier A."/>
        </authorList>
    </citation>
    <scope>NUCLEOTIDE SEQUENCE [LARGE SCALE GENOMIC DNA]</scope>
    <source>
        <strain evidence="2">Type strain: 18P13</strain>
    </source>
</reference>
<dbReference type="BioCyc" id="RCHA213810:RUM_RS07675-MONOMER"/>
<sequence>MGLVNDVYSCFHCTSIGASHIRKGTVCQDHSASLETDRYVLTVVSDGHGGADYFRSDRGSRFAAEAFCSCVADALDLPEEAPEPAHGFLQNRARNFADALLACRTEKQTEEQMRWFIRSLVTRWNMLIDADLEADPFREEDLAEVSEKAKLRYLAGERVQAAYGATLIGAVVTEDFWFGVQIGDGKCVAFDHAGTDTEPIPWDEQCFLNLTTSLCDSDAAGEFRFCFSRELPAAVFVGSDGIDGSFKNQRHLHNFYRVVLTSFAQEDAQQAAEELEAYLPQLSAQGSADDVSVGCILNLGHIRSNDGLYAKRKEPYLKIFRVGNLGAEHASDVYAQTGEIEASEGIVGLDVLGCDGFRQGVMEFQILSVTENGALVSVGGTEYAVTSLERAEIQESRTVDGACQYDTLILQCVLK</sequence>
<dbReference type="RefSeq" id="WP_015558572.1">
    <property type="nucleotide sequence ID" value="NC_021039.1"/>
</dbReference>
<protein>
    <recommendedName>
        <fullName evidence="1">PPM-type phosphatase domain-containing protein</fullName>
    </recommendedName>
</protein>
<dbReference type="InterPro" id="IPR036457">
    <property type="entry name" value="PPM-type-like_dom_sf"/>
</dbReference>
<dbReference type="AlphaFoldDB" id="D4LDH1"/>
<dbReference type="Pfam" id="PF13672">
    <property type="entry name" value="PP2C_2"/>
    <property type="match status" value="1"/>
</dbReference>
<evidence type="ECO:0000313" key="2">
    <source>
        <dbReference type="EMBL" id="CBL17666.1"/>
    </source>
</evidence>
<dbReference type="STRING" id="213810.RUM_15770"/>
<dbReference type="Proteomes" id="UP000007054">
    <property type="component" value="Chromosome"/>
</dbReference>
<dbReference type="EMBL" id="FP929052">
    <property type="protein sequence ID" value="CBL17666.1"/>
    <property type="molecule type" value="Genomic_DNA"/>
</dbReference>
<keyword evidence="3" id="KW-1185">Reference proteome</keyword>
<gene>
    <name evidence="2" type="ordered locus">RUM_15770</name>
</gene>
<dbReference type="OrthoDB" id="9805674at2"/>
<proteinExistence type="predicted"/>
<dbReference type="PATRIC" id="fig|213810.4.peg.1476"/>
<dbReference type="Gene3D" id="3.60.40.10">
    <property type="entry name" value="PPM-type phosphatase domain"/>
    <property type="match status" value="1"/>
</dbReference>
<feature type="domain" description="PPM-type phosphatase" evidence="1">
    <location>
        <begin position="16"/>
        <end position="279"/>
    </location>
</feature>
<evidence type="ECO:0000259" key="1">
    <source>
        <dbReference type="Pfam" id="PF13672"/>
    </source>
</evidence>
<dbReference type="HOGENOM" id="CLU_052010_0_0_9"/>
<evidence type="ECO:0000313" key="3">
    <source>
        <dbReference type="Proteomes" id="UP000007054"/>
    </source>
</evidence>
<reference evidence="2" key="2">
    <citation type="submission" date="2010-03" db="EMBL/GenBank/DDBJ databases">
        <authorList>
            <person name="Pajon A."/>
        </authorList>
    </citation>
    <scope>NUCLEOTIDE SEQUENCE</scope>
    <source>
        <strain evidence="2">Type strain: 18P13</strain>
    </source>
</reference>
<dbReference type="GeneID" id="83156291"/>
<name>D4LDH1_RUMC1</name>